<keyword evidence="4" id="KW-1185">Reference proteome</keyword>
<evidence type="ECO:0000256" key="1">
    <source>
        <dbReference type="SAM" id="MobiDB-lite"/>
    </source>
</evidence>
<evidence type="ECO:0000313" key="3">
    <source>
        <dbReference type="EMBL" id="WFC95753.1"/>
    </source>
</evidence>
<dbReference type="AlphaFoldDB" id="A0AAF0DUL4"/>
<sequence>MGVPGLWPALASAGVDRTLAELAWAHWDRPGGTHAPLRLGIDASLWLFHARKAQGGRNPALRALFFRLARLLRLPIVPVFVLDGAQRPAFKRDAAVYTGTHAIQTQFCEMLDAFRFPYWTAPGEAEAELAWMNRAGILDAVLTDDADALLFGAQVVVRNHAWRDDDPADDADDEDAVVRAAVYDTRLGTWALDTDGMVLVAMLSGADYDPRGMLHCGVKTAVGLAEAGLGARLLRGFRDAYDAERDATQLSAAWMAHAAAWRVELCRELATNASGRLPRRMPKLASDVAPDFLCSAEARRVLASYVWPHTSEHDPARAADARRLCTGGRVHLGNLAAVVAAHFHWTSATLAQRFVRLVFPGVLMQELQQYAQTHDEARPETCAAAAVARATRRTATTPPKGRRTAPSPTASPVREITAYFARIQAHSPPQPRRRSCVLQAHATRTTSTGTEVRVSYDPSAYVAQLPGTASADVQRVWVPECLLLAAGTPERAVYRAYEAQQRRKLTSPSKKARAADQPALTAFFRVEKPARRNEAVRVGAAQGKATCVGAQPGKELPAAVSEPSVAPVRPEPPKPPSDVFGDVRTPPHPPRHIPAARPPTSCVVAPSTPDTSVEFLGMRAADTSGETSVSSIESPRALLQRVCRPSYIS</sequence>
<dbReference type="InterPro" id="IPR029060">
    <property type="entry name" value="PIN-like_dom_sf"/>
</dbReference>
<dbReference type="Proteomes" id="UP001216638">
    <property type="component" value="Chromosome 3"/>
</dbReference>
<name>A0AAF0DUL4_9BASI</name>
<dbReference type="SMART" id="SM00484">
    <property type="entry name" value="XPGI"/>
    <property type="match status" value="1"/>
</dbReference>
<dbReference type="GO" id="GO:0006974">
    <property type="term" value="P:DNA damage response"/>
    <property type="evidence" value="ECO:0007669"/>
    <property type="project" value="UniProtKB-ARBA"/>
</dbReference>
<feature type="region of interest" description="Disordered" evidence="1">
    <location>
        <begin position="389"/>
        <end position="411"/>
    </location>
</feature>
<dbReference type="Pfam" id="PF00867">
    <property type="entry name" value="XPG_I"/>
    <property type="match status" value="1"/>
</dbReference>
<organism evidence="3 4">
    <name type="scientific">Malassezia brasiliensis</name>
    <dbReference type="NCBI Taxonomy" id="1821822"/>
    <lineage>
        <taxon>Eukaryota</taxon>
        <taxon>Fungi</taxon>
        <taxon>Dikarya</taxon>
        <taxon>Basidiomycota</taxon>
        <taxon>Ustilaginomycotina</taxon>
        <taxon>Malasseziomycetes</taxon>
        <taxon>Malasseziales</taxon>
        <taxon>Malasseziaceae</taxon>
        <taxon>Malassezia</taxon>
    </lineage>
</organism>
<dbReference type="SUPFAM" id="SSF88723">
    <property type="entry name" value="PIN domain-like"/>
    <property type="match status" value="1"/>
</dbReference>
<feature type="compositionally biased region" description="Low complexity" evidence="1">
    <location>
        <begin position="557"/>
        <end position="568"/>
    </location>
</feature>
<dbReference type="PRINTS" id="PR00853">
    <property type="entry name" value="XPGRADSUPER"/>
</dbReference>
<dbReference type="GO" id="GO:0017108">
    <property type="term" value="F:5'-flap endonuclease activity"/>
    <property type="evidence" value="ECO:0007669"/>
    <property type="project" value="TreeGrafter"/>
</dbReference>
<feature type="region of interest" description="Disordered" evidence="1">
    <location>
        <begin position="554"/>
        <end position="601"/>
    </location>
</feature>
<proteinExistence type="predicted"/>
<dbReference type="InterPro" id="IPR006084">
    <property type="entry name" value="XPG/Rad2"/>
</dbReference>
<dbReference type="Gene3D" id="3.40.50.1010">
    <property type="entry name" value="5'-nuclease"/>
    <property type="match status" value="2"/>
</dbReference>
<accession>A0AAF0DUL4</accession>
<dbReference type="PANTHER" id="PTHR11081">
    <property type="entry name" value="FLAP ENDONUCLEASE FAMILY MEMBER"/>
    <property type="match status" value="1"/>
</dbReference>
<dbReference type="EMBL" id="CP119953">
    <property type="protein sequence ID" value="WFC95753.1"/>
    <property type="molecule type" value="Genomic_DNA"/>
</dbReference>
<feature type="domain" description="XPG-I" evidence="2">
    <location>
        <begin position="112"/>
        <end position="187"/>
    </location>
</feature>
<evidence type="ECO:0000259" key="2">
    <source>
        <dbReference type="SMART" id="SM00484"/>
    </source>
</evidence>
<protein>
    <recommendedName>
        <fullName evidence="2">XPG-I domain-containing protein</fullName>
    </recommendedName>
</protein>
<gene>
    <name evidence="3" type="ORF">MBRA1_002407</name>
</gene>
<evidence type="ECO:0000313" key="4">
    <source>
        <dbReference type="Proteomes" id="UP001216638"/>
    </source>
</evidence>
<dbReference type="PANTHER" id="PTHR11081:SF75">
    <property type="entry name" value="ENDONUCLEASE, PUTATIVE (AFU_ORTHOLOGUE AFUA_3G13260)-RELATED"/>
    <property type="match status" value="1"/>
</dbReference>
<feature type="compositionally biased region" description="Low complexity" evidence="1">
    <location>
        <begin position="389"/>
        <end position="399"/>
    </location>
</feature>
<dbReference type="InterPro" id="IPR006086">
    <property type="entry name" value="XPG-I_dom"/>
</dbReference>
<dbReference type="CDD" id="cd09870">
    <property type="entry name" value="PIN_YEN1"/>
    <property type="match status" value="1"/>
</dbReference>
<reference evidence="3" key="1">
    <citation type="submission" date="2023-03" db="EMBL/GenBank/DDBJ databases">
        <title>Mating type loci evolution in Malassezia.</title>
        <authorList>
            <person name="Coelho M.A."/>
        </authorList>
    </citation>
    <scope>NUCLEOTIDE SEQUENCE</scope>
    <source>
        <strain evidence="3">CBS 14135</strain>
    </source>
</reference>